<dbReference type="GO" id="GO:0008270">
    <property type="term" value="F:zinc ion binding"/>
    <property type="evidence" value="ECO:0007669"/>
    <property type="project" value="UniProtKB-KW"/>
</dbReference>
<evidence type="ECO:0000256" key="19">
    <source>
        <dbReference type="ARBA" id="ARBA00069894"/>
    </source>
</evidence>
<dbReference type="GO" id="GO:0042393">
    <property type="term" value="F:histone binding"/>
    <property type="evidence" value="ECO:0007669"/>
    <property type="project" value="TreeGrafter"/>
</dbReference>
<reference evidence="24" key="2">
    <citation type="submission" date="2025-09" db="UniProtKB">
        <authorList>
            <consortium name="Ensembl"/>
        </authorList>
    </citation>
    <scope>IDENTIFICATION</scope>
</reference>
<keyword evidence="12" id="KW-0175">Coiled coil</keyword>
<sequence>MSFTFLFFQVGKDKTLRVNIIKIHPLENPEGEMGDKKLEGACDSPSSDKENGNRPEMKSTELCTLDTNVSCTSPGDDEKLILCDECNKAFHLFCLRPALYRIPVGEWLCPACQPTVAPRRGSRSRYEDPSNVLYFALLGHSFIDPQGKLGGHCTSHMTM</sequence>
<dbReference type="Gene3D" id="3.30.40.10">
    <property type="entry name" value="Zinc/RING finger domain, C3HC4 (zinc finger)"/>
    <property type="match status" value="1"/>
</dbReference>
<comment type="catalytic activity">
    <reaction evidence="17">
        <text>L-tyrosyl-[protein] + ATP = O-phospho-L-tyrosyl-[protein] + ADP + H(+)</text>
        <dbReference type="Rhea" id="RHEA:10596"/>
        <dbReference type="Rhea" id="RHEA-COMP:10136"/>
        <dbReference type="Rhea" id="RHEA-COMP:20101"/>
        <dbReference type="ChEBI" id="CHEBI:15378"/>
        <dbReference type="ChEBI" id="CHEBI:30616"/>
        <dbReference type="ChEBI" id="CHEBI:46858"/>
        <dbReference type="ChEBI" id="CHEBI:61978"/>
        <dbReference type="ChEBI" id="CHEBI:456216"/>
        <dbReference type="EC" id="2.7.10.2"/>
    </reaction>
</comment>
<dbReference type="FunFam" id="3.30.40.10:FF:000131">
    <property type="entry name" value="tyrosine-protein kinase BAZ1B isoform X1"/>
    <property type="match status" value="1"/>
</dbReference>
<dbReference type="GO" id="GO:0090535">
    <property type="term" value="C:WICH complex"/>
    <property type="evidence" value="ECO:0007669"/>
    <property type="project" value="InterPro"/>
</dbReference>
<keyword evidence="6" id="KW-0227">DNA damage</keyword>
<comment type="similarity">
    <text evidence="18">Belongs to the WAL family. BAZ1B subfamily.</text>
</comment>
<dbReference type="SMART" id="SM00249">
    <property type="entry name" value="PHD"/>
    <property type="match status" value="1"/>
</dbReference>
<evidence type="ECO:0000256" key="7">
    <source>
        <dbReference type="ARBA" id="ARBA00022771"/>
    </source>
</evidence>
<reference evidence="24" key="1">
    <citation type="submission" date="2025-08" db="UniProtKB">
        <authorList>
            <consortium name="Ensembl"/>
        </authorList>
    </citation>
    <scope>IDENTIFICATION</scope>
</reference>
<keyword evidence="3" id="KW-0808">Transferase</keyword>
<dbReference type="SUPFAM" id="SSF57903">
    <property type="entry name" value="FYVE/PHD zinc finger"/>
    <property type="match status" value="1"/>
</dbReference>
<evidence type="ECO:0000256" key="4">
    <source>
        <dbReference type="ARBA" id="ARBA00022723"/>
    </source>
</evidence>
<keyword evidence="25" id="KW-1185">Reference proteome</keyword>
<evidence type="ECO:0000256" key="5">
    <source>
        <dbReference type="ARBA" id="ARBA00022741"/>
    </source>
</evidence>
<dbReference type="PROSITE" id="PS50016">
    <property type="entry name" value="ZF_PHD_2"/>
    <property type="match status" value="1"/>
</dbReference>
<keyword evidence="15" id="KW-0804">Transcription</keyword>
<comment type="cofactor">
    <cofactor evidence="1">
        <name>Mn(2+)</name>
        <dbReference type="ChEBI" id="CHEBI:29035"/>
    </cofactor>
</comment>
<dbReference type="InterPro" id="IPR047174">
    <property type="entry name" value="BAZ1B"/>
</dbReference>
<dbReference type="CDD" id="cd15628">
    <property type="entry name" value="PHD_BAZ1B"/>
    <property type="match status" value="1"/>
</dbReference>
<protein>
    <recommendedName>
        <fullName evidence="19">Tyrosine-protein kinase BAZ1B</fullName>
        <ecNumber evidence="2">2.7.10.2</ecNumber>
    </recommendedName>
    <alternativeName>
        <fullName evidence="20">Bromodomain adjacent to zinc finger domain protein 1B</fullName>
    </alternativeName>
</protein>
<evidence type="ECO:0000256" key="2">
    <source>
        <dbReference type="ARBA" id="ARBA00011903"/>
    </source>
</evidence>
<evidence type="ECO:0000256" key="10">
    <source>
        <dbReference type="ARBA" id="ARBA00022840"/>
    </source>
</evidence>
<dbReference type="InterPro" id="IPR013083">
    <property type="entry name" value="Znf_RING/FYVE/PHD"/>
</dbReference>
<organism evidence="24 25">
    <name type="scientific">Periophthalmus magnuspinnatus</name>
    <dbReference type="NCBI Taxonomy" id="409849"/>
    <lineage>
        <taxon>Eukaryota</taxon>
        <taxon>Metazoa</taxon>
        <taxon>Chordata</taxon>
        <taxon>Craniata</taxon>
        <taxon>Vertebrata</taxon>
        <taxon>Euteleostomi</taxon>
        <taxon>Actinopterygii</taxon>
        <taxon>Neopterygii</taxon>
        <taxon>Teleostei</taxon>
        <taxon>Neoteleostei</taxon>
        <taxon>Acanthomorphata</taxon>
        <taxon>Gobiaria</taxon>
        <taxon>Gobiiformes</taxon>
        <taxon>Gobioidei</taxon>
        <taxon>Gobiidae</taxon>
        <taxon>Oxudercinae</taxon>
        <taxon>Periophthalmus</taxon>
    </lineage>
</organism>
<evidence type="ECO:0000259" key="23">
    <source>
        <dbReference type="PROSITE" id="PS50016"/>
    </source>
</evidence>
<evidence type="ECO:0000256" key="6">
    <source>
        <dbReference type="ARBA" id="ARBA00022763"/>
    </source>
</evidence>
<dbReference type="STRING" id="409849.ENSPMGP00000012573"/>
<dbReference type="InterPro" id="IPR019787">
    <property type="entry name" value="Znf_PHD-finger"/>
</dbReference>
<evidence type="ECO:0000313" key="24">
    <source>
        <dbReference type="Ensembl" id="ENSPMGP00000012573.1"/>
    </source>
</evidence>
<keyword evidence="4" id="KW-0479">Metal-binding</keyword>
<feature type="domain" description="PHD-type" evidence="23">
    <location>
        <begin position="60"/>
        <end position="115"/>
    </location>
</feature>
<dbReference type="PANTHER" id="PTHR46802">
    <property type="entry name" value="TYROSINE-PROTEIN KINASE BAZ1B"/>
    <property type="match status" value="1"/>
</dbReference>
<dbReference type="GO" id="GO:0004715">
    <property type="term" value="F:non-membrane spanning protein tyrosine kinase activity"/>
    <property type="evidence" value="ECO:0007669"/>
    <property type="project" value="UniProtKB-EC"/>
</dbReference>
<evidence type="ECO:0000256" key="22">
    <source>
        <dbReference type="SAM" id="MobiDB-lite"/>
    </source>
</evidence>
<dbReference type="GO" id="GO:0140801">
    <property type="term" value="F:histone H2AXY142 kinase activity"/>
    <property type="evidence" value="ECO:0007669"/>
    <property type="project" value="InterPro"/>
</dbReference>
<keyword evidence="7 21" id="KW-0863">Zinc-finger</keyword>
<feature type="region of interest" description="Disordered" evidence="22">
    <location>
        <begin position="29"/>
        <end position="58"/>
    </location>
</feature>
<dbReference type="AlphaFoldDB" id="A0A3B4A691"/>
<feature type="compositionally biased region" description="Basic and acidic residues" evidence="22">
    <location>
        <begin position="33"/>
        <end position="58"/>
    </location>
</feature>
<keyword evidence="8" id="KW-0418">Kinase</keyword>
<evidence type="ECO:0000256" key="16">
    <source>
        <dbReference type="ARBA" id="ARBA00023242"/>
    </source>
</evidence>
<dbReference type="GO" id="GO:0005524">
    <property type="term" value="F:ATP binding"/>
    <property type="evidence" value="ECO:0007669"/>
    <property type="project" value="UniProtKB-KW"/>
</dbReference>
<evidence type="ECO:0000256" key="3">
    <source>
        <dbReference type="ARBA" id="ARBA00022679"/>
    </source>
</evidence>
<accession>A0A3B4A691</accession>
<evidence type="ECO:0000256" key="12">
    <source>
        <dbReference type="ARBA" id="ARBA00023054"/>
    </source>
</evidence>
<dbReference type="InterPro" id="IPR011011">
    <property type="entry name" value="Znf_FYVE_PHD"/>
</dbReference>
<keyword evidence="9" id="KW-0862">Zinc</keyword>
<keyword evidence="14" id="KW-0829">Tyrosine-protein kinase</keyword>
<dbReference type="Ensembl" id="ENSPMGT00000013417.1">
    <property type="protein sequence ID" value="ENSPMGP00000012573.1"/>
    <property type="gene ID" value="ENSPMGG00000010377.1"/>
</dbReference>
<evidence type="ECO:0000256" key="15">
    <source>
        <dbReference type="ARBA" id="ARBA00023163"/>
    </source>
</evidence>
<dbReference type="Proteomes" id="UP000261520">
    <property type="component" value="Unplaced"/>
</dbReference>
<dbReference type="PANTHER" id="PTHR46802:SF1">
    <property type="entry name" value="TYROSINE-PROTEIN KINASE BAZ1B"/>
    <property type="match status" value="1"/>
</dbReference>
<name>A0A3B4A691_9GOBI</name>
<evidence type="ECO:0000256" key="13">
    <source>
        <dbReference type="ARBA" id="ARBA00023117"/>
    </source>
</evidence>
<evidence type="ECO:0000256" key="14">
    <source>
        <dbReference type="ARBA" id="ARBA00023137"/>
    </source>
</evidence>
<dbReference type="EC" id="2.7.10.2" evidence="2"/>
<evidence type="ECO:0000256" key="18">
    <source>
        <dbReference type="ARBA" id="ARBA00061696"/>
    </source>
</evidence>
<proteinExistence type="inferred from homology"/>
<keyword evidence="16" id="KW-0539">Nucleus</keyword>
<evidence type="ECO:0000256" key="20">
    <source>
        <dbReference type="ARBA" id="ARBA00076449"/>
    </source>
</evidence>
<keyword evidence="5" id="KW-0547">Nucleotide-binding</keyword>
<dbReference type="InterPro" id="IPR001965">
    <property type="entry name" value="Znf_PHD"/>
</dbReference>
<evidence type="ECO:0000256" key="11">
    <source>
        <dbReference type="ARBA" id="ARBA00023015"/>
    </source>
</evidence>
<evidence type="ECO:0000313" key="25">
    <source>
        <dbReference type="Proteomes" id="UP000261520"/>
    </source>
</evidence>
<evidence type="ECO:0000256" key="17">
    <source>
        <dbReference type="ARBA" id="ARBA00051245"/>
    </source>
</evidence>
<keyword evidence="13" id="KW-0103">Bromodomain</keyword>
<dbReference type="Pfam" id="PF00628">
    <property type="entry name" value="PHD"/>
    <property type="match status" value="1"/>
</dbReference>
<evidence type="ECO:0000256" key="8">
    <source>
        <dbReference type="ARBA" id="ARBA00022777"/>
    </source>
</evidence>
<keyword evidence="11" id="KW-0805">Transcription regulation</keyword>
<dbReference type="GO" id="GO:0006974">
    <property type="term" value="P:DNA damage response"/>
    <property type="evidence" value="ECO:0007669"/>
    <property type="project" value="UniProtKB-KW"/>
</dbReference>
<evidence type="ECO:0000256" key="9">
    <source>
        <dbReference type="ARBA" id="ARBA00022833"/>
    </source>
</evidence>
<dbReference type="InterPro" id="IPR047256">
    <property type="entry name" value="BAZ1B_PHD"/>
</dbReference>
<evidence type="ECO:0000256" key="1">
    <source>
        <dbReference type="ARBA" id="ARBA00001936"/>
    </source>
</evidence>
<evidence type="ECO:0000256" key="21">
    <source>
        <dbReference type="PROSITE-ProRule" id="PRU00146"/>
    </source>
</evidence>
<keyword evidence="10" id="KW-0067">ATP-binding</keyword>